<dbReference type="Pfam" id="PF13377">
    <property type="entry name" value="Peripla_BP_3"/>
    <property type="match status" value="1"/>
</dbReference>
<dbReference type="PANTHER" id="PTHR30146">
    <property type="entry name" value="LACI-RELATED TRANSCRIPTIONAL REPRESSOR"/>
    <property type="match status" value="1"/>
</dbReference>
<evidence type="ECO:0000313" key="6">
    <source>
        <dbReference type="Proteomes" id="UP000280861"/>
    </source>
</evidence>
<dbReference type="InterPro" id="IPR010982">
    <property type="entry name" value="Lambda_DNA-bd_dom_sf"/>
</dbReference>
<organism evidence="5 6">
    <name type="scientific">Arthrobacter ulcerisalmonis</name>
    <dbReference type="NCBI Taxonomy" id="2483813"/>
    <lineage>
        <taxon>Bacteria</taxon>
        <taxon>Bacillati</taxon>
        <taxon>Actinomycetota</taxon>
        <taxon>Actinomycetes</taxon>
        <taxon>Micrococcales</taxon>
        <taxon>Micrococcaceae</taxon>
        <taxon>Arthrobacter</taxon>
    </lineage>
</organism>
<evidence type="ECO:0000313" key="5">
    <source>
        <dbReference type="EMBL" id="VDC22196.1"/>
    </source>
</evidence>
<evidence type="ECO:0000256" key="1">
    <source>
        <dbReference type="ARBA" id="ARBA00023015"/>
    </source>
</evidence>
<dbReference type="EMBL" id="UXAU01000014">
    <property type="protein sequence ID" value="VDC22196.1"/>
    <property type="molecule type" value="Genomic_DNA"/>
</dbReference>
<gene>
    <name evidence="5" type="primary">cytR_3</name>
    <name evidence="5" type="ORF">PSET11_00865</name>
</gene>
<dbReference type="InterPro" id="IPR046335">
    <property type="entry name" value="LacI/GalR-like_sensor"/>
</dbReference>
<dbReference type="CDD" id="cd06267">
    <property type="entry name" value="PBP1_LacI_sugar_binding-like"/>
    <property type="match status" value="1"/>
</dbReference>
<dbReference type="CDD" id="cd01392">
    <property type="entry name" value="HTH_LacI"/>
    <property type="match status" value="1"/>
</dbReference>
<sequence>MAVQPLSARATTIHDIAAVCGVAPSTVSRALSTPERVNFRTRERIQRAAEELNYIPNSQAKALSSGKTGAVAVLVPDITNPFYFDLIRGTQLQLKAAGYTQLLVDTEESDDVEASAIQELRKSADGVIVAASRLSDEALIAASTAMPLVAVNRDVAGVPAVIIDTPSATSQALDHLISLGHRHISYLAGPATSQPSALRWAALSAAAEERGVTVQKLGPYAPKTQSGAAAADAAVHSGASACIVFNDLIAIGMLQRLRERGVRVPEDLSIVGCDDIFGADFCNPPLTTMSSPIEQAGRVAVTMLLARLGPPTAAGSRTRSVMPTHLTVRSSTGVARDAGNVTLGLTTGSLPIAPE</sequence>
<keyword evidence="6" id="KW-1185">Reference proteome</keyword>
<reference evidence="5 6" key="1">
    <citation type="submission" date="2018-11" db="EMBL/GenBank/DDBJ databases">
        <authorList>
            <person name="Criscuolo A."/>
        </authorList>
    </citation>
    <scope>NUCLEOTIDE SEQUENCE [LARGE SCALE GENOMIC DNA]</scope>
    <source>
        <strain evidence="5">AT11b</strain>
    </source>
</reference>
<proteinExistence type="predicted"/>
<dbReference type="Gene3D" id="1.10.260.40">
    <property type="entry name" value="lambda repressor-like DNA-binding domains"/>
    <property type="match status" value="1"/>
</dbReference>
<dbReference type="GO" id="GO:0000976">
    <property type="term" value="F:transcription cis-regulatory region binding"/>
    <property type="evidence" value="ECO:0007669"/>
    <property type="project" value="TreeGrafter"/>
</dbReference>
<dbReference type="Gene3D" id="3.40.50.2300">
    <property type="match status" value="2"/>
</dbReference>
<dbReference type="PANTHER" id="PTHR30146:SF138">
    <property type="entry name" value="TRANSCRIPTIONAL REGULATORY PROTEIN"/>
    <property type="match status" value="1"/>
</dbReference>
<dbReference type="GO" id="GO:0003700">
    <property type="term" value="F:DNA-binding transcription factor activity"/>
    <property type="evidence" value="ECO:0007669"/>
    <property type="project" value="TreeGrafter"/>
</dbReference>
<dbReference type="SUPFAM" id="SSF53822">
    <property type="entry name" value="Periplasmic binding protein-like I"/>
    <property type="match status" value="1"/>
</dbReference>
<dbReference type="InterPro" id="IPR000843">
    <property type="entry name" value="HTH_LacI"/>
</dbReference>
<dbReference type="Pfam" id="PF00356">
    <property type="entry name" value="LacI"/>
    <property type="match status" value="1"/>
</dbReference>
<accession>A0A3P5WUG6</accession>
<dbReference type="InterPro" id="IPR028082">
    <property type="entry name" value="Peripla_BP_I"/>
</dbReference>
<dbReference type="SMART" id="SM00354">
    <property type="entry name" value="HTH_LACI"/>
    <property type="match status" value="1"/>
</dbReference>
<dbReference type="Proteomes" id="UP000280861">
    <property type="component" value="Unassembled WGS sequence"/>
</dbReference>
<feature type="domain" description="HTH lacI-type" evidence="4">
    <location>
        <begin position="11"/>
        <end position="65"/>
    </location>
</feature>
<dbReference type="RefSeq" id="WP_124090865.1">
    <property type="nucleotide sequence ID" value="NZ_CBCRYA010000013.1"/>
</dbReference>
<name>A0A3P5WUG6_9MICC</name>
<dbReference type="SUPFAM" id="SSF47413">
    <property type="entry name" value="lambda repressor-like DNA-binding domains"/>
    <property type="match status" value="1"/>
</dbReference>
<dbReference type="OrthoDB" id="3258243at2"/>
<keyword evidence="3" id="KW-0804">Transcription</keyword>
<evidence type="ECO:0000259" key="4">
    <source>
        <dbReference type="PROSITE" id="PS50932"/>
    </source>
</evidence>
<evidence type="ECO:0000256" key="3">
    <source>
        <dbReference type="ARBA" id="ARBA00023163"/>
    </source>
</evidence>
<evidence type="ECO:0000256" key="2">
    <source>
        <dbReference type="ARBA" id="ARBA00023125"/>
    </source>
</evidence>
<dbReference type="AlphaFoldDB" id="A0A3P5WUG6"/>
<protein>
    <submittedName>
        <fullName evidence="5">HTH-type transcriptional repressor CytR</fullName>
    </submittedName>
</protein>
<dbReference type="PROSITE" id="PS50932">
    <property type="entry name" value="HTH_LACI_2"/>
    <property type="match status" value="1"/>
</dbReference>
<keyword evidence="2" id="KW-0238">DNA-binding</keyword>
<keyword evidence="1" id="KW-0805">Transcription regulation</keyword>